<evidence type="ECO:0000256" key="1">
    <source>
        <dbReference type="SAM" id="Coils"/>
    </source>
</evidence>
<evidence type="ECO:0008006" key="5">
    <source>
        <dbReference type="Google" id="ProtNLM"/>
    </source>
</evidence>
<keyword evidence="4" id="KW-1185">Reference proteome</keyword>
<dbReference type="Proteomes" id="UP001501447">
    <property type="component" value="Unassembled WGS sequence"/>
</dbReference>
<dbReference type="EMBL" id="BAAARJ010000044">
    <property type="protein sequence ID" value="GAA2640885.1"/>
    <property type="molecule type" value="Genomic_DNA"/>
</dbReference>
<proteinExistence type="predicted"/>
<keyword evidence="1" id="KW-0175">Coiled coil</keyword>
<comment type="caution">
    <text evidence="3">The sequence shown here is derived from an EMBL/GenBank/DDBJ whole genome shotgun (WGS) entry which is preliminary data.</text>
</comment>
<protein>
    <recommendedName>
        <fullName evidence="5">Transposase</fullName>
    </recommendedName>
</protein>
<name>A0ABN3R1N9_9ACTN</name>
<gene>
    <name evidence="3" type="ORF">GCM10009863_67610</name>
</gene>
<evidence type="ECO:0000313" key="3">
    <source>
        <dbReference type="EMBL" id="GAA2640885.1"/>
    </source>
</evidence>
<feature type="coiled-coil region" evidence="1">
    <location>
        <begin position="87"/>
        <end position="169"/>
    </location>
</feature>
<reference evidence="3 4" key="1">
    <citation type="journal article" date="2019" name="Int. J. Syst. Evol. Microbiol.">
        <title>The Global Catalogue of Microorganisms (GCM) 10K type strain sequencing project: providing services to taxonomists for standard genome sequencing and annotation.</title>
        <authorList>
            <consortium name="The Broad Institute Genomics Platform"/>
            <consortium name="The Broad Institute Genome Sequencing Center for Infectious Disease"/>
            <person name="Wu L."/>
            <person name="Ma J."/>
        </authorList>
    </citation>
    <scope>NUCLEOTIDE SEQUENCE [LARGE SCALE GENOMIC DNA]</scope>
    <source>
        <strain evidence="3 4">JCM 16373</strain>
    </source>
</reference>
<feature type="region of interest" description="Disordered" evidence="2">
    <location>
        <begin position="67"/>
        <end position="86"/>
    </location>
</feature>
<evidence type="ECO:0000256" key="2">
    <source>
        <dbReference type="SAM" id="MobiDB-lite"/>
    </source>
</evidence>
<accession>A0ABN3R1N9</accession>
<dbReference type="Gene3D" id="6.10.140.920">
    <property type="match status" value="1"/>
</dbReference>
<organism evidence="3 4">
    <name type="scientific">Streptomyces axinellae</name>
    <dbReference type="NCBI Taxonomy" id="552788"/>
    <lineage>
        <taxon>Bacteria</taxon>
        <taxon>Bacillati</taxon>
        <taxon>Actinomycetota</taxon>
        <taxon>Actinomycetes</taxon>
        <taxon>Kitasatosporales</taxon>
        <taxon>Streptomycetaceae</taxon>
        <taxon>Streptomyces</taxon>
    </lineage>
</organism>
<sequence length="189" mass="21063">MGPGLASAVLAQARRRDSLDKRQRVLEALAALERDGQKISHAAVARTAGVPTWLTYTDGIREHIHSARNRQTRTPATPPLPGSAPNPASLRAELDLAREEIKDLRQERDRLNNALRHQLGQQLDALHAPDLASRIDELTRDNHQLADQLQQATEENTALRDHLTGLEDDLAAARTSLRRMMRTENTTTQ</sequence>
<evidence type="ECO:0000313" key="4">
    <source>
        <dbReference type="Proteomes" id="UP001501447"/>
    </source>
</evidence>
<dbReference type="RefSeq" id="WP_344570897.1">
    <property type="nucleotide sequence ID" value="NZ_BAAARJ010000044.1"/>
</dbReference>